<evidence type="ECO:0000259" key="3">
    <source>
        <dbReference type="PROSITE" id="PS51253"/>
    </source>
</evidence>
<dbReference type="STRING" id="1198029.A0A1U7LRT0"/>
<proteinExistence type="predicted"/>
<dbReference type="Pfam" id="PF03221">
    <property type="entry name" value="HTH_Tnp_Tc5"/>
    <property type="match status" value="1"/>
</dbReference>
<name>A0A1U7LRT0_NEOID</name>
<keyword evidence="1" id="KW-0238">DNA-binding</keyword>
<dbReference type="OrthoDB" id="9909311at2759"/>
<dbReference type="SMART" id="SM00674">
    <property type="entry name" value="CENPB"/>
    <property type="match status" value="1"/>
</dbReference>
<evidence type="ECO:0000256" key="2">
    <source>
        <dbReference type="SAM" id="MobiDB-lite"/>
    </source>
</evidence>
<dbReference type="GO" id="GO:0003677">
    <property type="term" value="F:DNA binding"/>
    <property type="evidence" value="ECO:0007669"/>
    <property type="project" value="UniProtKB-KW"/>
</dbReference>
<dbReference type="AlphaFoldDB" id="A0A1U7LRT0"/>
<accession>A0A1U7LRT0</accession>
<dbReference type="InterPro" id="IPR006600">
    <property type="entry name" value="HTH_CenpB_DNA-bd_dom"/>
</dbReference>
<feature type="region of interest" description="Disordered" evidence="2">
    <location>
        <begin position="318"/>
        <end position="340"/>
    </location>
</feature>
<gene>
    <name evidence="4" type="ORF">NEOLI_002483</name>
</gene>
<reference evidence="4 5" key="1">
    <citation type="submission" date="2016-04" db="EMBL/GenBank/DDBJ databases">
        <title>Evolutionary innovation and constraint leading to complex multicellularity in the Ascomycota.</title>
        <authorList>
            <person name="Cisse O."/>
            <person name="Nguyen A."/>
            <person name="Hewitt D.A."/>
            <person name="Jedd G."/>
            <person name="Stajich J.E."/>
        </authorList>
    </citation>
    <scope>NUCLEOTIDE SEQUENCE [LARGE SCALE GENOMIC DNA]</scope>
    <source>
        <strain evidence="4 5">DAH-3</strain>
    </source>
</reference>
<evidence type="ECO:0000313" key="4">
    <source>
        <dbReference type="EMBL" id="OLL25380.1"/>
    </source>
</evidence>
<feature type="region of interest" description="Disordered" evidence="2">
    <location>
        <begin position="24"/>
        <end position="68"/>
    </location>
</feature>
<protein>
    <submittedName>
        <fullName evidence="4">Major centromere autoantigen B</fullName>
    </submittedName>
</protein>
<evidence type="ECO:0000313" key="5">
    <source>
        <dbReference type="Proteomes" id="UP000186594"/>
    </source>
</evidence>
<dbReference type="EMBL" id="LXFE01000418">
    <property type="protein sequence ID" value="OLL25380.1"/>
    <property type="molecule type" value="Genomic_DNA"/>
</dbReference>
<evidence type="ECO:0000256" key="1">
    <source>
        <dbReference type="ARBA" id="ARBA00023125"/>
    </source>
</evidence>
<dbReference type="PANTHER" id="PTHR19303">
    <property type="entry name" value="TRANSPOSON"/>
    <property type="match status" value="1"/>
</dbReference>
<feature type="region of interest" description="Disordered" evidence="2">
    <location>
        <begin position="258"/>
        <end position="296"/>
    </location>
</feature>
<feature type="compositionally biased region" description="Low complexity" evidence="2">
    <location>
        <begin position="258"/>
        <end position="270"/>
    </location>
</feature>
<dbReference type="PROSITE" id="PS51253">
    <property type="entry name" value="HTH_CENPB"/>
    <property type="match status" value="1"/>
</dbReference>
<feature type="compositionally biased region" description="Polar residues" evidence="2">
    <location>
        <begin position="24"/>
        <end position="61"/>
    </location>
</feature>
<feature type="compositionally biased region" description="Polar residues" evidence="2">
    <location>
        <begin position="326"/>
        <end position="339"/>
    </location>
</feature>
<dbReference type="SUPFAM" id="SSF46689">
    <property type="entry name" value="Homeodomain-like"/>
    <property type="match status" value="2"/>
</dbReference>
<feature type="domain" description="HTH CENPB-type" evidence="3">
    <location>
        <begin position="120"/>
        <end position="193"/>
    </location>
</feature>
<organism evidence="4 5">
    <name type="scientific">Neolecta irregularis (strain DAH-3)</name>
    <dbReference type="NCBI Taxonomy" id="1198029"/>
    <lineage>
        <taxon>Eukaryota</taxon>
        <taxon>Fungi</taxon>
        <taxon>Dikarya</taxon>
        <taxon>Ascomycota</taxon>
        <taxon>Taphrinomycotina</taxon>
        <taxon>Neolectales</taxon>
        <taxon>Neolectaceae</taxon>
        <taxon>Neolecta</taxon>
    </lineage>
</organism>
<keyword evidence="5" id="KW-1185">Reference proteome</keyword>
<dbReference type="InterPro" id="IPR009057">
    <property type="entry name" value="Homeodomain-like_sf"/>
</dbReference>
<dbReference type="Proteomes" id="UP000186594">
    <property type="component" value="Unassembled WGS sequence"/>
</dbReference>
<dbReference type="PANTHER" id="PTHR19303:SF70">
    <property type="entry name" value="HTH CENPB-TYPE DOMAIN-CONTAINING PROTEIN"/>
    <property type="match status" value="1"/>
</dbReference>
<dbReference type="GO" id="GO:0005634">
    <property type="term" value="C:nucleus"/>
    <property type="evidence" value="ECO:0007669"/>
    <property type="project" value="TreeGrafter"/>
</dbReference>
<sequence length="399" mass="44634">MKNDCSRPCSAVYIDFPSVASQSTYTPGTQFSLDSNPASHASSPSELSIASTAPSPNGTKLSSKRKAKLSDTDRKNICLKYLENPSMKQDDIAKLFGVERSTVSKVLRQKEKYLAMDRETRQVDVDHRIPELERMLAKWAQRVVASGQAITDFMILQRARETSQMVRIPEPDFQIDMNWLQSFKDRAGLVSVLSAQPHRSYQQPMHQTNFDLHVGMMHYENQQQQESMPTSQSMYNLSVLSQGAPNQQSFQHEFFIPTTQTPSQNPTPIQQQPPPSRCSPVRPHRSKEFSRNQQHPYAQALRGITRSHTTGRLNQFQVPQLDPPASLSQNDSPAHSPSLPSIDIKEEDVLAFSQFLSPLPLPQDVSAPSSSSAVPSLDEAIAAMKTIMVFLNNLKTGKV</sequence>
<dbReference type="InterPro" id="IPR050863">
    <property type="entry name" value="CenT-Element_Derived"/>
</dbReference>
<dbReference type="Gene3D" id="1.10.10.60">
    <property type="entry name" value="Homeodomain-like"/>
    <property type="match status" value="2"/>
</dbReference>
<comment type="caution">
    <text evidence="4">The sequence shown here is derived from an EMBL/GenBank/DDBJ whole genome shotgun (WGS) entry which is preliminary data.</text>
</comment>